<proteinExistence type="predicted"/>
<dbReference type="Pfam" id="PF07859">
    <property type="entry name" value="Abhydrolase_3"/>
    <property type="match status" value="1"/>
</dbReference>
<protein>
    <submittedName>
        <fullName evidence="3">Hydrolase, alpha/beta domain protein</fullName>
    </submittedName>
</protein>
<keyword evidence="4" id="KW-1185">Reference proteome</keyword>
<evidence type="ECO:0000256" key="1">
    <source>
        <dbReference type="ARBA" id="ARBA00022801"/>
    </source>
</evidence>
<dbReference type="OrthoDB" id="9803828at2"/>
<dbReference type="InterPro" id="IPR013094">
    <property type="entry name" value="AB_hydrolase_3"/>
</dbReference>
<reference evidence="3 4" key="1">
    <citation type="submission" date="2013-08" db="EMBL/GenBank/DDBJ databases">
        <authorList>
            <person name="Durkin A.S."/>
            <person name="Haft D.R."/>
            <person name="McCorrison J."/>
            <person name="Torralba M."/>
            <person name="Gillis M."/>
            <person name="Haft D.H."/>
            <person name="Methe B."/>
            <person name="Sutton G."/>
            <person name="Nelson K.E."/>
        </authorList>
    </citation>
    <scope>NUCLEOTIDE SEQUENCE [LARGE SCALE GENOMIC DNA]</scope>
    <source>
        <strain evidence="3 4">F0195</strain>
    </source>
</reference>
<dbReference type="Proteomes" id="UP000016638">
    <property type="component" value="Unassembled WGS sequence"/>
</dbReference>
<dbReference type="PANTHER" id="PTHR48081:SF8">
    <property type="entry name" value="ALPHA_BETA HYDROLASE FOLD-3 DOMAIN-CONTAINING PROTEIN-RELATED"/>
    <property type="match status" value="1"/>
</dbReference>
<dbReference type="GO" id="GO:0016787">
    <property type="term" value="F:hydrolase activity"/>
    <property type="evidence" value="ECO:0007669"/>
    <property type="project" value="UniProtKB-KW"/>
</dbReference>
<keyword evidence="1 3" id="KW-0378">Hydrolase</keyword>
<dbReference type="AlphaFoldDB" id="U2TC99"/>
<gene>
    <name evidence="3" type="ORF">HMPREF1316_1108</name>
</gene>
<dbReference type="Gene3D" id="3.40.50.1820">
    <property type="entry name" value="alpha/beta hydrolase"/>
    <property type="match status" value="1"/>
</dbReference>
<dbReference type="EMBL" id="AWEZ01000006">
    <property type="protein sequence ID" value="ERL10679.1"/>
    <property type="molecule type" value="Genomic_DNA"/>
</dbReference>
<dbReference type="InterPro" id="IPR050300">
    <property type="entry name" value="GDXG_lipolytic_enzyme"/>
</dbReference>
<dbReference type="SUPFAM" id="SSF53474">
    <property type="entry name" value="alpha/beta-Hydrolases"/>
    <property type="match status" value="1"/>
</dbReference>
<name>U2TC99_9ACTN</name>
<evidence type="ECO:0000313" key="3">
    <source>
        <dbReference type="EMBL" id="ERL10679.1"/>
    </source>
</evidence>
<dbReference type="PATRIC" id="fig|1125712.3.peg.160"/>
<dbReference type="PANTHER" id="PTHR48081">
    <property type="entry name" value="AB HYDROLASE SUPERFAMILY PROTEIN C4A8.06C"/>
    <property type="match status" value="1"/>
</dbReference>
<dbReference type="InterPro" id="IPR029058">
    <property type="entry name" value="AB_hydrolase_fold"/>
</dbReference>
<dbReference type="RefSeq" id="WP_021725003.1">
    <property type="nucleotide sequence ID" value="NZ_AWEZ01000006.1"/>
</dbReference>
<evidence type="ECO:0000313" key="4">
    <source>
        <dbReference type="Proteomes" id="UP000016638"/>
    </source>
</evidence>
<sequence length="339" mass="37383">MDRSTRSLIKAAAAAVIATGTVVGFEALSRLRWHRTGVASLWEVGRRATGSRKNLLGDDLERFEDYVARNRVRNEQEYAIPSWLPIKSLVFEETRDGMRTYHLGTTGKNTRAVLFLHGGDYLTQMRPIDWLFADRLCRLSGAEVCVPIYPLAPAHDYDEAYSLLIDLYEGMVNRYGADDLSLVGSSSGGGLAAGIVEALKHYQLPQPGQLVLISPELDLSLRNDAISDYFDRDPSLAPWGLAQAGDLWADGDDISSPRLSPINGDVSVLRNVTTFVGAREILYPDCATWDQLLEKAGVTHRLVTGEGLSHEWPLALIPEARNAVRQIASIIHAGVQETR</sequence>
<organism evidence="3 4">
    <name type="scientific">Olsenella profusa F0195</name>
    <dbReference type="NCBI Taxonomy" id="1125712"/>
    <lineage>
        <taxon>Bacteria</taxon>
        <taxon>Bacillati</taxon>
        <taxon>Actinomycetota</taxon>
        <taxon>Coriobacteriia</taxon>
        <taxon>Coriobacteriales</taxon>
        <taxon>Atopobiaceae</taxon>
        <taxon>Olsenella</taxon>
    </lineage>
</organism>
<comment type="caution">
    <text evidence="3">The sequence shown here is derived from an EMBL/GenBank/DDBJ whole genome shotgun (WGS) entry which is preliminary data.</text>
</comment>
<dbReference type="STRING" id="1125712.HMPREF1316_1108"/>
<evidence type="ECO:0000259" key="2">
    <source>
        <dbReference type="Pfam" id="PF07859"/>
    </source>
</evidence>
<feature type="domain" description="Alpha/beta hydrolase fold-3" evidence="2">
    <location>
        <begin position="113"/>
        <end position="312"/>
    </location>
</feature>
<dbReference type="eggNOG" id="COG0657">
    <property type="taxonomic scope" value="Bacteria"/>
</dbReference>
<accession>U2TC99</accession>